<gene>
    <name evidence="3" type="ORF">DUNSADRAFT_273</name>
</gene>
<feature type="compositionally biased region" description="Basic and acidic residues" evidence="1">
    <location>
        <begin position="215"/>
        <end position="249"/>
    </location>
</feature>
<feature type="compositionally biased region" description="Basic and acidic residues" evidence="1">
    <location>
        <begin position="149"/>
        <end position="160"/>
    </location>
</feature>
<feature type="compositionally biased region" description="Basic and acidic residues" evidence="1">
    <location>
        <begin position="111"/>
        <end position="124"/>
    </location>
</feature>
<dbReference type="Proteomes" id="UP000815325">
    <property type="component" value="Unassembled WGS sequence"/>
</dbReference>
<evidence type="ECO:0000313" key="4">
    <source>
        <dbReference type="Proteomes" id="UP000815325"/>
    </source>
</evidence>
<feature type="region of interest" description="Disordered" evidence="1">
    <location>
        <begin position="306"/>
        <end position="347"/>
    </location>
</feature>
<feature type="region of interest" description="Disordered" evidence="1">
    <location>
        <begin position="368"/>
        <end position="387"/>
    </location>
</feature>
<evidence type="ECO:0000259" key="2">
    <source>
        <dbReference type="Pfam" id="PF06991"/>
    </source>
</evidence>
<feature type="compositionally biased region" description="Acidic residues" evidence="1">
    <location>
        <begin position="180"/>
        <end position="201"/>
    </location>
</feature>
<proteinExistence type="predicted"/>
<feature type="compositionally biased region" description="Basic and acidic residues" evidence="1">
    <location>
        <begin position="132"/>
        <end position="142"/>
    </location>
</feature>
<dbReference type="EMBL" id="MU070454">
    <property type="protein sequence ID" value="KAF5827660.1"/>
    <property type="molecule type" value="Genomic_DNA"/>
</dbReference>
<accession>A0ABQ7FZ85</accession>
<dbReference type="InterPro" id="IPR009730">
    <property type="entry name" value="MFAP1_C"/>
</dbReference>
<feature type="region of interest" description="Disordered" evidence="1">
    <location>
        <begin position="438"/>
        <end position="460"/>
    </location>
</feature>
<feature type="compositionally biased region" description="Low complexity" evidence="1">
    <location>
        <begin position="162"/>
        <end position="179"/>
    </location>
</feature>
<organism evidence="3 4">
    <name type="scientific">Dunaliella salina</name>
    <name type="common">Green alga</name>
    <name type="synonym">Protococcus salinus</name>
    <dbReference type="NCBI Taxonomy" id="3046"/>
    <lineage>
        <taxon>Eukaryota</taxon>
        <taxon>Viridiplantae</taxon>
        <taxon>Chlorophyta</taxon>
        <taxon>core chlorophytes</taxon>
        <taxon>Chlorophyceae</taxon>
        <taxon>CS clade</taxon>
        <taxon>Chlamydomonadales</taxon>
        <taxon>Dunaliellaceae</taxon>
        <taxon>Dunaliella</taxon>
    </lineage>
</organism>
<dbReference type="Pfam" id="PF06991">
    <property type="entry name" value="MFAP1"/>
    <property type="match status" value="1"/>
</dbReference>
<protein>
    <submittedName>
        <fullName evidence="3">Microfibrillar-associated protein</fullName>
    </submittedName>
</protein>
<reference evidence="3" key="1">
    <citation type="submission" date="2017-08" db="EMBL/GenBank/DDBJ databases">
        <authorList>
            <person name="Polle J.E."/>
            <person name="Barry K."/>
            <person name="Cushman J."/>
            <person name="Schmutz J."/>
            <person name="Tran D."/>
            <person name="Hathwaick L.T."/>
            <person name="Yim W.C."/>
            <person name="Jenkins J."/>
            <person name="Mckie-Krisberg Z.M."/>
            <person name="Prochnik S."/>
            <person name="Lindquist E."/>
            <person name="Dockter R.B."/>
            <person name="Adam C."/>
            <person name="Molina H."/>
            <person name="Bunkerborg J."/>
            <person name="Jin E."/>
            <person name="Buchheim M."/>
            <person name="Magnuson J."/>
        </authorList>
    </citation>
    <scope>NUCLEOTIDE SEQUENCE</scope>
    <source>
        <strain evidence="3">CCAP 19/18</strain>
    </source>
</reference>
<dbReference type="PANTHER" id="PTHR15327">
    <property type="entry name" value="MICROFIBRIL-ASSOCIATED PROTEIN"/>
    <property type="match status" value="1"/>
</dbReference>
<evidence type="ECO:0000313" key="3">
    <source>
        <dbReference type="EMBL" id="KAF5827660.1"/>
    </source>
</evidence>
<dbReference type="InterPro" id="IPR033194">
    <property type="entry name" value="MFAP1"/>
</dbReference>
<keyword evidence="4" id="KW-1185">Reference proteome</keyword>
<sequence length="460" mass="53857">MLLLVQLSCPCWQVQLCNLTPPYPTLSSLQVRRYWAGKAPDWATQEQQHLQDLSLAEGRGEPVRTEVAAPVVVQRKADPRLARLAASRNEDVEEVRNRHREVRAAEIVRRRAEEEARGEVPRPDSEEDEDDVGAKQDQQRVPEEDEGEADRRRQAVRERLIQQQKANEAAVQQQQQQQQGEDEEEEEEEESEYETDSEDEAYAGRRLLKPVFVPKESRETIAERERLEREEQEAELREKQRQEERKAETRQIVAEHVAAEAQAARQVPDEVQRNGAELEEVNTDDEEDQVEAFEQWKVRELSRIGRDREEREKQAAAAQERERLKHMTEEERREWERANPKIEKPKQKEKWTYLQKYWHKGAFFQEAEDDPRGTTGRDAIFDRDYSAPTGEDKFNKEILPKVMQVRNFGRSGRTKWTHLLEEDTTNYDDQAIKALSEKRRAIGAPGGAKEEFSKPKKFRT</sequence>
<comment type="caution">
    <text evidence="3">The sequence shown here is derived from an EMBL/GenBank/DDBJ whole genome shotgun (WGS) entry which is preliminary data.</text>
</comment>
<feature type="domain" description="Micro-fibrillar-associated protein 1 C-terminal" evidence="2">
    <location>
        <begin position="197"/>
        <end position="424"/>
    </location>
</feature>
<feature type="region of interest" description="Disordered" evidence="1">
    <location>
        <begin position="111"/>
        <end position="250"/>
    </location>
</feature>
<name>A0ABQ7FZ85_DUNSA</name>
<evidence type="ECO:0000256" key="1">
    <source>
        <dbReference type="SAM" id="MobiDB-lite"/>
    </source>
</evidence>